<organism evidence="1 2">
    <name type="scientific">Rhododendron molle</name>
    <name type="common">Chinese azalea</name>
    <name type="synonym">Azalea mollis</name>
    <dbReference type="NCBI Taxonomy" id="49168"/>
    <lineage>
        <taxon>Eukaryota</taxon>
        <taxon>Viridiplantae</taxon>
        <taxon>Streptophyta</taxon>
        <taxon>Embryophyta</taxon>
        <taxon>Tracheophyta</taxon>
        <taxon>Spermatophyta</taxon>
        <taxon>Magnoliopsida</taxon>
        <taxon>eudicotyledons</taxon>
        <taxon>Gunneridae</taxon>
        <taxon>Pentapetalae</taxon>
        <taxon>asterids</taxon>
        <taxon>Ericales</taxon>
        <taxon>Ericaceae</taxon>
        <taxon>Ericoideae</taxon>
        <taxon>Rhodoreae</taxon>
        <taxon>Rhododendron</taxon>
    </lineage>
</organism>
<keyword evidence="2" id="KW-1185">Reference proteome</keyword>
<evidence type="ECO:0000313" key="1">
    <source>
        <dbReference type="EMBL" id="KAI8567830.1"/>
    </source>
</evidence>
<dbReference type="EMBL" id="CM046389">
    <property type="protein sequence ID" value="KAI8567830.1"/>
    <property type="molecule type" value="Genomic_DNA"/>
</dbReference>
<sequence length="218" mass="23658">MIDGLGSKAIDSNELRKQKHSESAVPILDLQMRSIPNRSSTSNSTLKPFDLCPGALPPMNPSQTSHPSDFKLGLTLENTVHAPSSDDFGVSSPKSSKSSSPSRKLQQVFEEALVKEAEVRAANLMPHTTQSDCSQGKVQVSNPNPRFLFNARGHPYVEGDPNLGYSSEDNKPWNAHPHLAPADGPNPNPQFPLNQHTKSTSKIPSHQPHNTKPFAGSK</sequence>
<gene>
    <name evidence="1" type="ORF">RHMOL_Rhmol02G0152100</name>
</gene>
<reference evidence="1" key="1">
    <citation type="submission" date="2022-02" db="EMBL/GenBank/DDBJ databases">
        <title>Plant Genome Project.</title>
        <authorList>
            <person name="Zhang R.-G."/>
        </authorList>
    </citation>
    <scope>NUCLEOTIDE SEQUENCE</scope>
    <source>
        <strain evidence="1">AT1</strain>
    </source>
</reference>
<protein>
    <submittedName>
        <fullName evidence="1">Uncharacterized protein</fullName>
    </submittedName>
</protein>
<name>A0ACC0PQ55_RHOML</name>
<dbReference type="Proteomes" id="UP001062846">
    <property type="component" value="Chromosome 2"/>
</dbReference>
<accession>A0ACC0PQ55</accession>
<evidence type="ECO:0000313" key="2">
    <source>
        <dbReference type="Proteomes" id="UP001062846"/>
    </source>
</evidence>
<comment type="caution">
    <text evidence="1">The sequence shown here is derived from an EMBL/GenBank/DDBJ whole genome shotgun (WGS) entry which is preliminary data.</text>
</comment>
<proteinExistence type="predicted"/>